<protein>
    <submittedName>
        <fullName evidence="1">Uncharacterized protein</fullName>
    </submittedName>
</protein>
<keyword evidence="2" id="KW-1185">Reference proteome</keyword>
<accession>A0A392MY47</accession>
<organism evidence="1 2">
    <name type="scientific">Trifolium medium</name>
    <dbReference type="NCBI Taxonomy" id="97028"/>
    <lineage>
        <taxon>Eukaryota</taxon>
        <taxon>Viridiplantae</taxon>
        <taxon>Streptophyta</taxon>
        <taxon>Embryophyta</taxon>
        <taxon>Tracheophyta</taxon>
        <taxon>Spermatophyta</taxon>
        <taxon>Magnoliopsida</taxon>
        <taxon>eudicotyledons</taxon>
        <taxon>Gunneridae</taxon>
        <taxon>Pentapetalae</taxon>
        <taxon>rosids</taxon>
        <taxon>fabids</taxon>
        <taxon>Fabales</taxon>
        <taxon>Fabaceae</taxon>
        <taxon>Papilionoideae</taxon>
        <taxon>50 kb inversion clade</taxon>
        <taxon>NPAAA clade</taxon>
        <taxon>Hologalegina</taxon>
        <taxon>IRL clade</taxon>
        <taxon>Trifolieae</taxon>
        <taxon>Trifolium</taxon>
    </lineage>
</organism>
<evidence type="ECO:0000313" key="1">
    <source>
        <dbReference type="EMBL" id="MCH91618.1"/>
    </source>
</evidence>
<reference evidence="1 2" key="1">
    <citation type="journal article" date="2018" name="Front. Plant Sci.">
        <title>Red Clover (Trifolium pratense) and Zigzag Clover (T. medium) - A Picture of Genomic Similarities and Differences.</title>
        <authorList>
            <person name="Dluhosova J."/>
            <person name="Istvanek J."/>
            <person name="Nedelnik J."/>
            <person name="Repkova J."/>
        </authorList>
    </citation>
    <scope>NUCLEOTIDE SEQUENCE [LARGE SCALE GENOMIC DNA]</scope>
    <source>
        <strain evidence="2">cv. 10/8</strain>
        <tissue evidence="1">Leaf</tissue>
    </source>
</reference>
<evidence type="ECO:0000313" key="2">
    <source>
        <dbReference type="Proteomes" id="UP000265520"/>
    </source>
</evidence>
<dbReference type="AlphaFoldDB" id="A0A392MY47"/>
<sequence length="67" mass="7772">MSRERCCQMEAMEEWRGGFLDNRDRQFVKGYLPGGAIGCNGVFIRLTFRHILLYAIGNCAMELWLNL</sequence>
<name>A0A392MY47_9FABA</name>
<comment type="caution">
    <text evidence="1">The sequence shown here is derived from an EMBL/GenBank/DDBJ whole genome shotgun (WGS) entry which is preliminary data.</text>
</comment>
<proteinExistence type="predicted"/>
<dbReference type="EMBL" id="LXQA010020797">
    <property type="protein sequence ID" value="MCH91618.1"/>
    <property type="molecule type" value="Genomic_DNA"/>
</dbReference>
<dbReference type="Proteomes" id="UP000265520">
    <property type="component" value="Unassembled WGS sequence"/>
</dbReference>